<protein>
    <recommendedName>
        <fullName evidence="15">Phenylalanine--tRNA ligase beta subunit</fullName>
        <ecNumber evidence="15">6.1.1.20</ecNumber>
    </recommendedName>
    <alternativeName>
        <fullName evidence="15">Phenylalanyl-tRNA synthetase beta subunit</fullName>
        <shortName evidence="15">PheRS</shortName>
    </alternativeName>
</protein>
<keyword evidence="6 15" id="KW-0436">Ligase</keyword>
<accession>A0A239PKM7</accession>
<feature type="binding site" evidence="15">
    <location>
        <position position="462"/>
    </location>
    <ligand>
        <name>Mg(2+)</name>
        <dbReference type="ChEBI" id="CHEBI:18420"/>
        <note>shared with alpha subunit</note>
    </ligand>
</feature>
<comment type="subunit">
    <text evidence="3 15">Tetramer of two alpha and two beta subunits.</text>
</comment>
<dbReference type="FunFam" id="3.30.56.10:FF:000002">
    <property type="entry name" value="Phenylalanine--tRNA ligase beta subunit"/>
    <property type="match status" value="1"/>
</dbReference>
<evidence type="ECO:0000256" key="5">
    <source>
        <dbReference type="ARBA" id="ARBA00022555"/>
    </source>
</evidence>
<evidence type="ECO:0000313" key="20">
    <source>
        <dbReference type="EMBL" id="SNT67859.1"/>
    </source>
</evidence>
<evidence type="ECO:0000256" key="9">
    <source>
        <dbReference type="ARBA" id="ARBA00022840"/>
    </source>
</evidence>
<dbReference type="Gene3D" id="2.40.50.140">
    <property type="entry name" value="Nucleic acid-binding proteins"/>
    <property type="match status" value="1"/>
</dbReference>
<dbReference type="InterPro" id="IPR002547">
    <property type="entry name" value="tRNA-bd_dom"/>
</dbReference>
<dbReference type="CDD" id="cd00769">
    <property type="entry name" value="PheRS_beta_core"/>
    <property type="match status" value="1"/>
</dbReference>
<feature type="binding site" evidence="15">
    <location>
        <position position="453"/>
    </location>
    <ligand>
        <name>Mg(2+)</name>
        <dbReference type="ChEBI" id="CHEBI:18420"/>
        <note>shared with alpha subunit</note>
    </ligand>
</feature>
<dbReference type="SUPFAM" id="SSF46955">
    <property type="entry name" value="Putative DNA-binding domain"/>
    <property type="match status" value="1"/>
</dbReference>
<dbReference type="GO" id="GO:0005524">
    <property type="term" value="F:ATP binding"/>
    <property type="evidence" value="ECO:0007669"/>
    <property type="project" value="UniProtKB-UniRule"/>
</dbReference>
<dbReference type="FunFam" id="2.40.50.140:FF:000045">
    <property type="entry name" value="Phenylalanine--tRNA ligase beta subunit"/>
    <property type="match status" value="1"/>
</dbReference>
<dbReference type="RefSeq" id="WP_089410862.1">
    <property type="nucleotide sequence ID" value="NZ_FZQA01000001.1"/>
</dbReference>
<dbReference type="GO" id="GO:0009328">
    <property type="term" value="C:phenylalanine-tRNA ligase complex"/>
    <property type="evidence" value="ECO:0007669"/>
    <property type="project" value="TreeGrafter"/>
</dbReference>
<dbReference type="EC" id="6.1.1.20" evidence="15"/>
<dbReference type="SMART" id="SM00896">
    <property type="entry name" value="FDX-ACB"/>
    <property type="match status" value="1"/>
</dbReference>
<dbReference type="GO" id="GO:0004826">
    <property type="term" value="F:phenylalanine-tRNA ligase activity"/>
    <property type="evidence" value="ECO:0007669"/>
    <property type="project" value="UniProtKB-UniRule"/>
</dbReference>
<keyword evidence="8 15" id="KW-0547">Nucleotide-binding</keyword>
<comment type="catalytic activity">
    <reaction evidence="14 15">
        <text>tRNA(Phe) + L-phenylalanine + ATP = L-phenylalanyl-tRNA(Phe) + AMP + diphosphate + H(+)</text>
        <dbReference type="Rhea" id="RHEA:19413"/>
        <dbReference type="Rhea" id="RHEA-COMP:9668"/>
        <dbReference type="Rhea" id="RHEA-COMP:9699"/>
        <dbReference type="ChEBI" id="CHEBI:15378"/>
        <dbReference type="ChEBI" id="CHEBI:30616"/>
        <dbReference type="ChEBI" id="CHEBI:33019"/>
        <dbReference type="ChEBI" id="CHEBI:58095"/>
        <dbReference type="ChEBI" id="CHEBI:78442"/>
        <dbReference type="ChEBI" id="CHEBI:78531"/>
        <dbReference type="ChEBI" id="CHEBI:456215"/>
        <dbReference type="EC" id="6.1.1.20"/>
    </reaction>
</comment>
<evidence type="ECO:0000259" key="19">
    <source>
        <dbReference type="PROSITE" id="PS51483"/>
    </source>
</evidence>
<evidence type="ECO:0000259" key="18">
    <source>
        <dbReference type="PROSITE" id="PS51447"/>
    </source>
</evidence>
<dbReference type="SUPFAM" id="SSF50249">
    <property type="entry name" value="Nucleic acid-binding proteins"/>
    <property type="match status" value="1"/>
</dbReference>
<dbReference type="InterPro" id="IPR045864">
    <property type="entry name" value="aa-tRNA-synth_II/BPL/LPL"/>
</dbReference>
<dbReference type="SUPFAM" id="SSF56037">
    <property type="entry name" value="PheT/TilS domain"/>
    <property type="match status" value="1"/>
</dbReference>
<evidence type="ECO:0000259" key="17">
    <source>
        <dbReference type="PROSITE" id="PS50886"/>
    </source>
</evidence>
<evidence type="ECO:0000256" key="6">
    <source>
        <dbReference type="ARBA" id="ARBA00022598"/>
    </source>
</evidence>
<dbReference type="GO" id="GO:0000287">
    <property type="term" value="F:magnesium ion binding"/>
    <property type="evidence" value="ECO:0007669"/>
    <property type="project" value="UniProtKB-UniRule"/>
</dbReference>
<evidence type="ECO:0000256" key="2">
    <source>
        <dbReference type="ARBA" id="ARBA00008653"/>
    </source>
</evidence>
<dbReference type="GO" id="GO:0006432">
    <property type="term" value="P:phenylalanyl-tRNA aminoacylation"/>
    <property type="evidence" value="ECO:0007669"/>
    <property type="project" value="UniProtKB-UniRule"/>
</dbReference>
<dbReference type="EMBL" id="FZQA01000001">
    <property type="protein sequence ID" value="SNT67859.1"/>
    <property type="molecule type" value="Genomic_DNA"/>
</dbReference>
<organism evidence="20 21">
    <name type="scientific">Amphiplicatus metriothermophilus</name>
    <dbReference type="NCBI Taxonomy" id="1519374"/>
    <lineage>
        <taxon>Bacteria</taxon>
        <taxon>Pseudomonadati</taxon>
        <taxon>Pseudomonadota</taxon>
        <taxon>Alphaproteobacteria</taxon>
        <taxon>Parvularculales</taxon>
        <taxon>Parvularculaceae</taxon>
        <taxon>Amphiplicatus</taxon>
    </lineage>
</organism>
<evidence type="ECO:0000256" key="11">
    <source>
        <dbReference type="ARBA" id="ARBA00022884"/>
    </source>
</evidence>
<dbReference type="InterPro" id="IPR045060">
    <property type="entry name" value="Phe-tRNA-ligase_IIc_bsu"/>
</dbReference>
<comment type="subcellular location">
    <subcellularLocation>
        <location evidence="1 15">Cytoplasm</location>
    </subcellularLocation>
</comment>
<evidence type="ECO:0000313" key="21">
    <source>
        <dbReference type="Proteomes" id="UP000198346"/>
    </source>
</evidence>
<dbReference type="InterPro" id="IPR005121">
    <property type="entry name" value="Fdx_antiC-bd"/>
</dbReference>
<sequence>MKFTLSWLKEHLETDAGLDEIVEAMIAVGLEVEHVDDPAERLKDFTIGEVLAAEPHPDADKLKVCKVATKDGVLQIVCGAPNARPGIKVAYAPVGAYVPGIDLTLSKAKIRGVESHGMMCSARELELGEDHEGIIEAPAQAEVGQPVAAVLGGDPVIEFEVTPNRPDTNGVAGVARDLAAAGIGRLVTKAPEPAKGAFACPQKIGLRFPEGAADACPVFAGRLIRGVKNGPSPKWLADRLRAVGLRPISALVDITNLVTYDRARPLHVYDADKLKGEIHARLGIKGERFLALDGKTYEVDETMTVIADDSGVLGLGGIIGGEESGCTEETVNVFVECAYFDPLRTARTGRRLGIVSDARHRFERGVDPAFILPGVELATRLILDICGGEPSDVALAGEIPHTDRTVAFPPSEVRRLAGIDLPEEEIERILKALGFSVSRADPWLVDVPSWRPDVEGKADLVEEVARIAGFDRLPSAPLPPRQAVETGKLAPEQDRRRRARRALAARGLLEAVTWSFTDERHAALFCDGANWLRAKGLILANPISSELGAMRPSILPNLVAALQRNADRGRDDLALFEVAPVYAGDRPEDQETAASGARLSNPPRHWQGVAPKADVFTVKADALAALEAAGANVGQLQTAAAAPAWFHPGRSGVLRLGPKTVLAHFGEIHPRILKAMDVEGPVHAFEVFLDRIPPARARASKTKPALDAAALLPLTRDFAFVVDAATQAETLIRAVQGADKKLIARVALFDVYQGKGVPEGKKSLAVEVTVQPREKTLTDEEIEALSARIVAQVEKATGGVLRA</sequence>
<dbReference type="Pfam" id="PF03147">
    <property type="entry name" value="FDX-ACB"/>
    <property type="match status" value="1"/>
</dbReference>
<dbReference type="InterPro" id="IPR005146">
    <property type="entry name" value="B3/B4_tRNA-bd"/>
</dbReference>
<dbReference type="SMART" id="SM00874">
    <property type="entry name" value="B5"/>
    <property type="match status" value="1"/>
</dbReference>
<dbReference type="InterPro" id="IPR020825">
    <property type="entry name" value="Phe-tRNA_synthase-like_B3/B4"/>
</dbReference>
<keyword evidence="4 15" id="KW-0963">Cytoplasm</keyword>
<evidence type="ECO:0000256" key="4">
    <source>
        <dbReference type="ARBA" id="ARBA00022490"/>
    </source>
</evidence>
<dbReference type="Gene3D" id="3.30.70.380">
    <property type="entry name" value="Ferrodoxin-fold anticodon-binding domain"/>
    <property type="match status" value="1"/>
</dbReference>
<dbReference type="OrthoDB" id="9805455at2"/>
<dbReference type="InterPro" id="IPR033714">
    <property type="entry name" value="tRNA_bind_bactPheRS"/>
</dbReference>
<dbReference type="Pfam" id="PF17759">
    <property type="entry name" value="tRNA_synthFbeta"/>
    <property type="match status" value="1"/>
</dbReference>
<dbReference type="PANTHER" id="PTHR10947">
    <property type="entry name" value="PHENYLALANYL-TRNA SYNTHETASE BETA CHAIN AND LEUCINE-RICH REPEAT-CONTAINING PROTEIN 47"/>
    <property type="match status" value="1"/>
</dbReference>
<dbReference type="Gene3D" id="3.30.930.10">
    <property type="entry name" value="Bira Bifunctional Protein, Domain 2"/>
    <property type="match status" value="1"/>
</dbReference>
<dbReference type="FunFam" id="3.30.70.380:FF:000001">
    <property type="entry name" value="Phenylalanine--tRNA ligase beta subunit"/>
    <property type="match status" value="1"/>
</dbReference>
<dbReference type="GO" id="GO:0000049">
    <property type="term" value="F:tRNA binding"/>
    <property type="evidence" value="ECO:0007669"/>
    <property type="project" value="UniProtKB-UniRule"/>
</dbReference>
<keyword evidence="9 15" id="KW-0067">ATP-binding</keyword>
<dbReference type="NCBIfam" id="NF045760">
    <property type="entry name" value="YtpR"/>
    <property type="match status" value="1"/>
</dbReference>
<dbReference type="InterPro" id="IPR041616">
    <property type="entry name" value="PheRS_beta_core"/>
</dbReference>
<keyword evidence="13 15" id="KW-0030">Aminoacyl-tRNA synthetase</keyword>
<keyword evidence="11 16" id="KW-0694">RNA-binding</keyword>
<feature type="domain" description="B5" evidence="19">
    <location>
        <begin position="401"/>
        <end position="475"/>
    </location>
</feature>
<evidence type="ECO:0000256" key="10">
    <source>
        <dbReference type="ARBA" id="ARBA00022842"/>
    </source>
</evidence>
<evidence type="ECO:0000256" key="3">
    <source>
        <dbReference type="ARBA" id="ARBA00011209"/>
    </source>
</evidence>
<keyword evidence="10 15" id="KW-0460">Magnesium</keyword>
<dbReference type="PROSITE" id="PS50886">
    <property type="entry name" value="TRBD"/>
    <property type="match status" value="1"/>
</dbReference>
<evidence type="ECO:0000256" key="16">
    <source>
        <dbReference type="PROSITE-ProRule" id="PRU00209"/>
    </source>
</evidence>
<dbReference type="NCBIfam" id="TIGR00472">
    <property type="entry name" value="pheT_bact"/>
    <property type="match status" value="1"/>
</dbReference>
<dbReference type="Pfam" id="PF03483">
    <property type="entry name" value="B3_4"/>
    <property type="match status" value="1"/>
</dbReference>
<comment type="similarity">
    <text evidence="2 15">Belongs to the phenylalanyl-tRNA synthetase beta subunit family. Type 1 subfamily.</text>
</comment>
<feature type="domain" description="TRNA-binding" evidence="17">
    <location>
        <begin position="39"/>
        <end position="148"/>
    </location>
</feature>
<dbReference type="InterPro" id="IPR036690">
    <property type="entry name" value="Fdx_antiC-bd_sf"/>
</dbReference>
<dbReference type="Gene3D" id="3.30.56.10">
    <property type="match status" value="2"/>
</dbReference>
<evidence type="ECO:0000256" key="8">
    <source>
        <dbReference type="ARBA" id="ARBA00022741"/>
    </source>
</evidence>
<keyword evidence="21" id="KW-1185">Reference proteome</keyword>
<evidence type="ECO:0000256" key="13">
    <source>
        <dbReference type="ARBA" id="ARBA00023146"/>
    </source>
</evidence>
<evidence type="ECO:0000256" key="12">
    <source>
        <dbReference type="ARBA" id="ARBA00022917"/>
    </source>
</evidence>
<evidence type="ECO:0000256" key="7">
    <source>
        <dbReference type="ARBA" id="ARBA00022723"/>
    </source>
</evidence>
<keyword evidence="12 15" id="KW-0648">Protein biosynthesis</keyword>
<dbReference type="PROSITE" id="PS51447">
    <property type="entry name" value="FDX_ACB"/>
    <property type="match status" value="1"/>
</dbReference>
<dbReference type="SUPFAM" id="SSF55681">
    <property type="entry name" value="Class II aaRS and biotin synthetases"/>
    <property type="match status" value="1"/>
</dbReference>
<dbReference type="HAMAP" id="MF_00283">
    <property type="entry name" value="Phe_tRNA_synth_beta1"/>
    <property type="match status" value="1"/>
</dbReference>
<feature type="binding site" evidence="15">
    <location>
        <position position="459"/>
    </location>
    <ligand>
        <name>Mg(2+)</name>
        <dbReference type="ChEBI" id="CHEBI:18420"/>
        <note>shared with alpha subunit</note>
    </ligand>
</feature>
<gene>
    <name evidence="15" type="primary">pheT</name>
    <name evidence="20" type="ORF">SAMN06297382_0352</name>
</gene>
<evidence type="ECO:0000256" key="1">
    <source>
        <dbReference type="ARBA" id="ARBA00004496"/>
    </source>
</evidence>
<feature type="binding site" evidence="15">
    <location>
        <position position="463"/>
    </location>
    <ligand>
        <name>Mg(2+)</name>
        <dbReference type="ChEBI" id="CHEBI:18420"/>
        <note>shared with alpha subunit</note>
    </ligand>
</feature>
<dbReference type="InterPro" id="IPR005147">
    <property type="entry name" value="tRNA_synthase_B5-dom"/>
</dbReference>
<evidence type="ECO:0000256" key="15">
    <source>
        <dbReference type="HAMAP-Rule" id="MF_00283"/>
    </source>
</evidence>
<feature type="domain" description="FDX-ACB" evidence="18">
    <location>
        <begin position="709"/>
        <end position="802"/>
    </location>
</feature>
<dbReference type="CDD" id="cd02796">
    <property type="entry name" value="tRNA_bind_bactPheRS"/>
    <property type="match status" value="1"/>
</dbReference>
<reference evidence="20 21" key="1">
    <citation type="submission" date="2017-07" db="EMBL/GenBank/DDBJ databases">
        <authorList>
            <person name="Sun Z.S."/>
            <person name="Albrecht U."/>
            <person name="Echele G."/>
            <person name="Lee C.C."/>
        </authorList>
    </citation>
    <scope>NUCLEOTIDE SEQUENCE [LARGE SCALE GENOMIC DNA]</scope>
    <source>
        <strain evidence="20 21">CGMCC 1.12710</strain>
    </source>
</reference>
<dbReference type="PROSITE" id="PS51483">
    <property type="entry name" value="B5"/>
    <property type="match status" value="1"/>
</dbReference>
<dbReference type="Gene3D" id="3.50.40.10">
    <property type="entry name" value="Phenylalanyl-trna Synthetase, Chain B, domain 3"/>
    <property type="match status" value="1"/>
</dbReference>
<dbReference type="SMART" id="SM00873">
    <property type="entry name" value="B3_4"/>
    <property type="match status" value="1"/>
</dbReference>
<dbReference type="InterPro" id="IPR012340">
    <property type="entry name" value="NA-bd_OB-fold"/>
</dbReference>
<dbReference type="Proteomes" id="UP000198346">
    <property type="component" value="Unassembled WGS sequence"/>
</dbReference>
<keyword evidence="7 15" id="KW-0479">Metal-binding</keyword>
<name>A0A239PKM7_9PROT</name>
<dbReference type="Pfam" id="PF03484">
    <property type="entry name" value="B5"/>
    <property type="match status" value="1"/>
</dbReference>
<dbReference type="AlphaFoldDB" id="A0A239PKM7"/>
<keyword evidence="5 16" id="KW-0820">tRNA-binding</keyword>
<dbReference type="PANTHER" id="PTHR10947:SF0">
    <property type="entry name" value="PHENYLALANINE--TRNA LIGASE BETA SUBUNIT"/>
    <property type="match status" value="1"/>
</dbReference>
<evidence type="ECO:0000256" key="14">
    <source>
        <dbReference type="ARBA" id="ARBA00049255"/>
    </source>
</evidence>
<proteinExistence type="inferred from homology"/>
<dbReference type="InterPro" id="IPR004532">
    <property type="entry name" value="Phe-tRNA-ligase_IIc_bsu_bact"/>
</dbReference>
<dbReference type="SUPFAM" id="SSF54991">
    <property type="entry name" value="Anticodon-binding domain of PheRS"/>
    <property type="match status" value="1"/>
</dbReference>
<dbReference type="Pfam" id="PF01588">
    <property type="entry name" value="tRNA_bind"/>
    <property type="match status" value="1"/>
</dbReference>
<comment type="cofactor">
    <cofactor evidence="15">
        <name>Mg(2+)</name>
        <dbReference type="ChEBI" id="CHEBI:18420"/>
    </cofactor>
    <text evidence="15">Binds 2 magnesium ions per tetramer.</text>
</comment>
<dbReference type="InterPro" id="IPR009061">
    <property type="entry name" value="DNA-bd_dom_put_sf"/>
</dbReference>